<dbReference type="Proteomes" id="UP001291623">
    <property type="component" value="Unassembled WGS sequence"/>
</dbReference>
<feature type="region of interest" description="Disordered" evidence="6">
    <location>
        <begin position="879"/>
        <end position="900"/>
    </location>
</feature>
<dbReference type="PROSITE" id="PS51270">
    <property type="entry name" value="ZF_CTCHY"/>
    <property type="match status" value="1"/>
</dbReference>
<keyword evidence="11" id="KW-1185">Reference proteome</keyword>
<dbReference type="SUPFAM" id="SSF57850">
    <property type="entry name" value="RING/U-box"/>
    <property type="match status" value="1"/>
</dbReference>
<feature type="domain" description="CHY-type" evidence="8">
    <location>
        <begin position="983"/>
        <end position="1052"/>
    </location>
</feature>
<accession>A0AAE1UYN4</accession>
<dbReference type="Gene3D" id="1.20.120.520">
    <property type="entry name" value="nmb1532 protein domain like"/>
    <property type="match status" value="3"/>
</dbReference>
<dbReference type="InterPro" id="IPR017921">
    <property type="entry name" value="Znf_CTCHY"/>
</dbReference>
<dbReference type="Gene3D" id="3.30.40.10">
    <property type="entry name" value="Zinc/RING finger domain, C3HC4 (zinc finger)"/>
    <property type="match status" value="1"/>
</dbReference>
<gene>
    <name evidence="10" type="ORF">RND71_029346</name>
</gene>
<evidence type="ECO:0000256" key="6">
    <source>
        <dbReference type="SAM" id="MobiDB-lite"/>
    </source>
</evidence>
<dbReference type="SUPFAM" id="SSF161245">
    <property type="entry name" value="Zinc hairpin stack"/>
    <property type="match status" value="1"/>
</dbReference>
<dbReference type="InterPro" id="IPR001841">
    <property type="entry name" value="Znf_RING"/>
</dbReference>
<keyword evidence="2" id="KW-0479">Metal-binding</keyword>
<evidence type="ECO:0000256" key="4">
    <source>
        <dbReference type="ARBA" id="ARBA00022833"/>
    </source>
</evidence>
<evidence type="ECO:0000259" key="7">
    <source>
        <dbReference type="PROSITE" id="PS50089"/>
    </source>
</evidence>
<dbReference type="PROSITE" id="PS50089">
    <property type="entry name" value="ZF_RING_2"/>
    <property type="match status" value="1"/>
</dbReference>
<dbReference type="CDD" id="cd12108">
    <property type="entry name" value="Hr-like"/>
    <property type="match status" value="3"/>
</dbReference>
<protein>
    <recommendedName>
        <fullName evidence="12">Zinc finger protein</fullName>
    </recommendedName>
</protein>
<name>A0AAE1UYN4_9SOLA</name>
<dbReference type="InterPro" id="IPR037275">
    <property type="entry name" value="Znf_CTCHY_sf"/>
</dbReference>
<reference evidence="10" key="1">
    <citation type="submission" date="2023-12" db="EMBL/GenBank/DDBJ databases">
        <title>Genome assembly of Anisodus tanguticus.</title>
        <authorList>
            <person name="Wang Y.-J."/>
        </authorList>
    </citation>
    <scope>NUCLEOTIDE SEQUENCE</scope>
    <source>
        <strain evidence="10">KB-2021</strain>
        <tissue evidence="10">Leaf</tissue>
    </source>
</reference>
<comment type="caution">
    <text evidence="10">The sequence shown here is derived from an EMBL/GenBank/DDBJ whole genome shotgun (WGS) entry which is preliminary data.</text>
</comment>
<dbReference type="GO" id="GO:0008270">
    <property type="term" value="F:zinc ion binding"/>
    <property type="evidence" value="ECO:0007669"/>
    <property type="project" value="UniProtKB-KW"/>
</dbReference>
<evidence type="ECO:0000256" key="1">
    <source>
        <dbReference type="ARBA" id="ARBA00022598"/>
    </source>
</evidence>
<evidence type="ECO:0000256" key="3">
    <source>
        <dbReference type="ARBA" id="ARBA00022771"/>
    </source>
</evidence>
<dbReference type="EMBL" id="JAVYJV010000016">
    <property type="protein sequence ID" value="KAK4350033.1"/>
    <property type="molecule type" value="Genomic_DNA"/>
</dbReference>
<dbReference type="PANTHER" id="PTHR21319:SF56">
    <property type="entry name" value="CHY-TYPE DOMAIN-CONTAINING PROTEIN"/>
    <property type="match status" value="1"/>
</dbReference>
<evidence type="ECO:0000256" key="2">
    <source>
        <dbReference type="ARBA" id="ARBA00022723"/>
    </source>
</evidence>
<keyword evidence="1" id="KW-0436">Ligase</keyword>
<keyword evidence="3 5" id="KW-0863">Zinc-finger</keyword>
<dbReference type="FunFam" id="3.30.40.10:FF:000208">
    <property type="entry name" value="Zinc finger protein-related isoform 1"/>
    <property type="match status" value="1"/>
</dbReference>
<evidence type="ECO:0000259" key="9">
    <source>
        <dbReference type="PROSITE" id="PS51270"/>
    </source>
</evidence>
<dbReference type="InterPro" id="IPR008913">
    <property type="entry name" value="Znf_CHY"/>
</dbReference>
<evidence type="ECO:0000313" key="11">
    <source>
        <dbReference type="Proteomes" id="UP001291623"/>
    </source>
</evidence>
<dbReference type="GO" id="GO:0006879">
    <property type="term" value="P:intracellular iron ion homeostasis"/>
    <property type="evidence" value="ECO:0007669"/>
    <property type="project" value="UniProtKB-ARBA"/>
</dbReference>
<feature type="domain" description="RING-type" evidence="7">
    <location>
        <begin position="1119"/>
        <end position="1161"/>
    </location>
</feature>
<sequence length="1284" mass="144666">MAAQGREGGGGVAVLCGGGAVNAVDSSTSSSNGVIETESTKQDSPILFFLFFHKAIRLELDGLHRSALAYATGQLADIKPLLKRYRFLRSVYKHHCHAEDEVIFPALDIRVKNVAQTYSLEHKGESDLFDHLFELLNSEKQNYESFPRELASCTGALQTSVSQHMSKEEEQVFPLLIEKFSIDEQASLVWQFLCSIPVNMMKKFLPWLSSSISPGERKDMQKCLSMIIPKEKLLQQVMLSWMEGGKCVTAVGEHDIDAELPCSVDFNSVTETCASGNVKCVCESSSPGKRKFVLKGDTCDTDSGNPIDEVLHWHNAIKRELDEIAAEARRIELAGELSSLAPFYARLQFIAEVCIFHSIAEDKVIFPAVDGGLSFFQEHAEEESQFNELRCLIESIQSTEVNSTSVAEFFSKLCSQADLIIETIKQHFHNEEVQVLPLARKHFTQDRQRKLLYQSLCLMPLKLIERVLPWLVGALSEDEARNFLKNLQLAASAADTALVTLLSGWACKGRTDGVCLSSSVTGCCPVKRFADIEEYYTRAPCPCFLSVHSDESKRPFKRNLTALCAKDNTSDLSKGVNACNISCNDQSCRVPGLGVSDNNLGLTTISTPKSLRSLTFSSVAPSLDSSLFIWETDCTSSQPNHKVHPIDTIFKFHKAIQKDLEYLDVESGKLSDCPETFLRQFIGRFRLLWGLYRAHSNAEDEIVFPALESKEALHNVSHSYMLDHKQEEKLFEDISSALTDLSELHEGLKEAYQVESGRTTVESTGLYDRDHKRKYNELATKVQGMCKAIRVSLDQHIFREELELWPLFGKHFSMEEQDIIVGRIIGSTGAEVLQSILPWVTSALTQDEQNKMMDTFKQATRNTMFSEWLNECWRRNPEVSSQPEALQNSNTNRGVDSHEGLDQSDCMFKPGWKDIFRMNQTELESEIRKVHRDSTLDPRRKSYLIQNLMTSRWIASQQKSQASTEEISRSEDVVGCSPSFRDTEKQIFGCEHYKRNCKLRAACCGKLFTCRFCHDEVSDHSMDRKATTEMMCMRCLKVQPMGPSCTTPSCNGFSMAKYYCSICKFFDNERPVYHCPSCNLCRVGHGLGIDFYHCMKCNCCLGISLIEHKCLEKALETNCPICCEFLFTSSATVRPLPCGHYMHSACFQAYARSNYVCPICSKSMGNMAVYFGMLDALLANEVLPEEYQNRWQLKSRRNRRDGNQRSDLVLCIQKMDVVVAAWILFATTVNGKAEHPSIGYITSVGSADLTTRESLKHPQQIPTALSEMTEELGFSPLFNELLHL</sequence>
<dbReference type="SMART" id="SM00184">
    <property type="entry name" value="RING"/>
    <property type="match status" value="1"/>
</dbReference>
<evidence type="ECO:0008006" key="12">
    <source>
        <dbReference type="Google" id="ProtNLM"/>
    </source>
</evidence>
<dbReference type="PANTHER" id="PTHR21319">
    <property type="entry name" value="RING FINGER AND CHY ZINC FINGER DOMAIN-CONTAINING PROTEIN 1"/>
    <property type="match status" value="1"/>
</dbReference>
<dbReference type="GO" id="GO:0016874">
    <property type="term" value="F:ligase activity"/>
    <property type="evidence" value="ECO:0007669"/>
    <property type="project" value="UniProtKB-KW"/>
</dbReference>
<dbReference type="InterPro" id="IPR012312">
    <property type="entry name" value="Hemerythrin-like"/>
</dbReference>
<evidence type="ECO:0000313" key="10">
    <source>
        <dbReference type="EMBL" id="KAK4350033.1"/>
    </source>
</evidence>
<dbReference type="PROSITE" id="PS51266">
    <property type="entry name" value="ZF_CHY"/>
    <property type="match status" value="1"/>
</dbReference>
<dbReference type="GO" id="GO:0061630">
    <property type="term" value="F:ubiquitin protein ligase activity"/>
    <property type="evidence" value="ECO:0007669"/>
    <property type="project" value="TreeGrafter"/>
</dbReference>
<keyword evidence="4" id="KW-0862">Zinc</keyword>
<dbReference type="InterPro" id="IPR037274">
    <property type="entry name" value="Znf_CHY_sf"/>
</dbReference>
<dbReference type="GO" id="GO:0006511">
    <property type="term" value="P:ubiquitin-dependent protein catabolic process"/>
    <property type="evidence" value="ECO:0007669"/>
    <property type="project" value="TreeGrafter"/>
</dbReference>
<proteinExistence type="predicted"/>
<dbReference type="InterPro" id="IPR013083">
    <property type="entry name" value="Znf_RING/FYVE/PHD"/>
</dbReference>
<dbReference type="GO" id="GO:0005634">
    <property type="term" value="C:nucleus"/>
    <property type="evidence" value="ECO:0007669"/>
    <property type="project" value="TreeGrafter"/>
</dbReference>
<dbReference type="Pfam" id="PF13639">
    <property type="entry name" value="zf-RING_2"/>
    <property type="match status" value="1"/>
</dbReference>
<evidence type="ECO:0000259" key="8">
    <source>
        <dbReference type="PROSITE" id="PS51266"/>
    </source>
</evidence>
<feature type="compositionally biased region" description="Polar residues" evidence="6">
    <location>
        <begin position="879"/>
        <end position="894"/>
    </location>
</feature>
<dbReference type="SUPFAM" id="SSF161219">
    <property type="entry name" value="CHY zinc finger-like"/>
    <property type="match status" value="1"/>
</dbReference>
<feature type="domain" description="CTCHY-type" evidence="9">
    <location>
        <begin position="1055"/>
        <end position="1118"/>
    </location>
</feature>
<dbReference type="Pfam" id="PF05495">
    <property type="entry name" value="zf-CHY"/>
    <property type="match status" value="1"/>
</dbReference>
<dbReference type="Pfam" id="PF01814">
    <property type="entry name" value="Hemerythrin"/>
    <property type="match status" value="3"/>
</dbReference>
<dbReference type="GO" id="GO:0016567">
    <property type="term" value="P:protein ubiquitination"/>
    <property type="evidence" value="ECO:0007669"/>
    <property type="project" value="TreeGrafter"/>
</dbReference>
<organism evidence="10 11">
    <name type="scientific">Anisodus tanguticus</name>
    <dbReference type="NCBI Taxonomy" id="243964"/>
    <lineage>
        <taxon>Eukaryota</taxon>
        <taxon>Viridiplantae</taxon>
        <taxon>Streptophyta</taxon>
        <taxon>Embryophyta</taxon>
        <taxon>Tracheophyta</taxon>
        <taxon>Spermatophyta</taxon>
        <taxon>Magnoliopsida</taxon>
        <taxon>eudicotyledons</taxon>
        <taxon>Gunneridae</taxon>
        <taxon>Pentapetalae</taxon>
        <taxon>asterids</taxon>
        <taxon>lamiids</taxon>
        <taxon>Solanales</taxon>
        <taxon>Solanaceae</taxon>
        <taxon>Solanoideae</taxon>
        <taxon>Hyoscyameae</taxon>
        <taxon>Anisodus</taxon>
    </lineage>
</organism>
<evidence type="ECO:0000256" key="5">
    <source>
        <dbReference type="PROSITE-ProRule" id="PRU00601"/>
    </source>
</evidence>
<dbReference type="CDD" id="cd16464">
    <property type="entry name" value="RING-H2_Pirh2-like"/>
    <property type="match status" value="1"/>
</dbReference>